<dbReference type="PRINTS" id="PR00039">
    <property type="entry name" value="HTHLYSR"/>
</dbReference>
<dbReference type="RefSeq" id="WP_042531655.1">
    <property type="nucleotide sequence ID" value="NZ_CP010827.1"/>
</dbReference>
<dbReference type="CDD" id="cd08436">
    <property type="entry name" value="PBP2_LTTR_like_3"/>
    <property type="match status" value="1"/>
</dbReference>
<dbReference type="Gene3D" id="3.40.190.290">
    <property type="match status" value="1"/>
</dbReference>
<dbReference type="Proteomes" id="UP000031890">
    <property type="component" value="Chromosome"/>
</dbReference>
<evidence type="ECO:0000256" key="5">
    <source>
        <dbReference type="ARBA" id="ARBA00023163"/>
    </source>
</evidence>
<keyword evidence="5" id="KW-0804">Transcription</keyword>
<dbReference type="GO" id="GO:0003677">
    <property type="term" value="F:DNA binding"/>
    <property type="evidence" value="ECO:0007669"/>
    <property type="project" value="UniProtKB-KW"/>
</dbReference>
<organism evidence="7 8">
    <name type="scientific">Corynebacterium singulare</name>
    <dbReference type="NCBI Taxonomy" id="161899"/>
    <lineage>
        <taxon>Bacteria</taxon>
        <taxon>Bacillati</taxon>
        <taxon>Actinomycetota</taxon>
        <taxon>Actinomycetes</taxon>
        <taxon>Mycobacteriales</taxon>
        <taxon>Corynebacteriaceae</taxon>
        <taxon>Corynebacterium</taxon>
    </lineage>
</organism>
<evidence type="ECO:0000256" key="3">
    <source>
        <dbReference type="ARBA" id="ARBA00023125"/>
    </source>
</evidence>
<dbReference type="AlphaFoldDB" id="A0A0B6F4L8"/>
<dbReference type="Gene3D" id="1.10.10.10">
    <property type="entry name" value="Winged helix-like DNA-binding domain superfamily/Winged helix DNA-binding domain"/>
    <property type="match status" value="1"/>
</dbReference>
<dbReference type="PROSITE" id="PS50931">
    <property type="entry name" value="HTH_LYSR"/>
    <property type="match status" value="1"/>
</dbReference>
<accession>A0A0B6F4L8</accession>
<evidence type="ECO:0000313" key="8">
    <source>
        <dbReference type="Proteomes" id="UP000031890"/>
    </source>
</evidence>
<protein>
    <submittedName>
        <fullName evidence="7">Transcriptional regulator, LysR family</fullName>
    </submittedName>
</protein>
<dbReference type="InterPro" id="IPR036388">
    <property type="entry name" value="WH-like_DNA-bd_sf"/>
</dbReference>
<evidence type="ECO:0000256" key="2">
    <source>
        <dbReference type="ARBA" id="ARBA00023015"/>
    </source>
</evidence>
<evidence type="ECO:0000313" key="7">
    <source>
        <dbReference type="EMBL" id="AJI79395.1"/>
    </source>
</evidence>
<gene>
    <name evidence="7" type="ORF">CSING_09385</name>
</gene>
<keyword evidence="3" id="KW-0238">DNA-binding</keyword>
<dbReference type="OrthoDB" id="9789529at2"/>
<dbReference type="SUPFAM" id="SSF46785">
    <property type="entry name" value="Winged helix' DNA-binding domain"/>
    <property type="match status" value="1"/>
</dbReference>
<dbReference type="PANTHER" id="PTHR30346:SF30">
    <property type="entry name" value="SMALL NEUTRAL PROTEASE REGULATORY PROTEIN"/>
    <property type="match status" value="1"/>
</dbReference>
<evidence type="ECO:0000256" key="4">
    <source>
        <dbReference type="ARBA" id="ARBA00023159"/>
    </source>
</evidence>
<dbReference type="GO" id="GO:0003700">
    <property type="term" value="F:DNA-binding transcription factor activity"/>
    <property type="evidence" value="ECO:0007669"/>
    <property type="project" value="InterPro"/>
</dbReference>
<sequence>MICYHDWVELQQLRYVVAIAEERNFTRAAERCFVVQSALSHQIKALEKELGTALFVRSSRRVELTPAGEAFLTEARSSLAAADRAAAVAAEAVGQVRGSLSVGVIPTVTAVSVPDIIAAFHASHPHVDLTVRSGGSNEFMRDLSSGRLDVAFLGVDADVAPASGLTAHEIARGRLVAVMASQHRLAHTGTLTLADLVDETFIDFPAGSPGRLQGDRAFAAAGLQRRVGFEAMSTEFMLALVELGLGVCLLPVDCVPANPALRAVPVADGPCRAEYVAWGSFNPSPASRAFIEQVKESIALHMVG</sequence>
<dbReference type="HOGENOM" id="CLU_039613_6_4_11"/>
<dbReference type="Pfam" id="PF03466">
    <property type="entry name" value="LysR_substrate"/>
    <property type="match status" value="1"/>
</dbReference>
<dbReference type="InterPro" id="IPR005119">
    <property type="entry name" value="LysR_subst-bd"/>
</dbReference>
<dbReference type="InterPro" id="IPR036390">
    <property type="entry name" value="WH_DNA-bd_sf"/>
</dbReference>
<dbReference type="InterPro" id="IPR000847">
    <property type="entry name" value="LysR_HTH_N"/>
</dbReference>
<keyword evidence="4" id="KW-0010">Activator</keyword>
<keyword evidence="2" id="KW-0805">Transcription regulation</keyword>
<dbReference type="EMBL" id="CP010827">
    <property type="protein sequence ID" value="AJI79395.1"/>
    <property type="molecule type" value="Genomic_DNA"/>
</dbReference>
<feature type="domain" description="HTH lysR-type" evidence="6">
    <location>
        <begin position="8"/>
        <end position="65"/>
    </location>
</feature>
<reference evidence="7 8" key="1">
    <citation type="journal article" date="2015" name="Genome Announc.">
        <title>Complete Genome Sequence and Annotation of Corynebacterium singulare DSM 44357, Isolated from a Human Semen Specimen.</title>
        <authorList>
            <person name="Merten M."/>
            <person name="Brinkrolf K."/>
            <person name="Albersmeier A."/>
            <person name="Kutter Y."/>
            <person name="Ruckert C."/>
            <person name="Tauch A."/>
        </authorList>
    </citation>
    <scope>NUCLEOTIDE SEQUENCE [LARGE SCALE GENOMIC DNA]</scope>
    <source>
        <strain evidence="7">IBS B52218</strain>
    </source>
</reference>
<dbReference type="GO" id="GO:0032993">
    <property type="term" value="C:protein-DNA complex"/>
    <property type="evidence" value="ECO:0007669"/>
    <property type="project" value="TreeGrafter"/>
</dbReference>
<evidence type="ECO:0000256" key="1">
    <source>
        <dbReference type="ARBA" id="ARBA00009437"/>
    </source>
</evidence>
<dbReference type="STRING" id="161899.CSING_09385"/>
<dbReference type="SUPFAM" id="SSF53850">
    <property type="entry name" value="Periplasmic binding protein-like II"/>
    <property type="match status" value="1"/>
</dbReference>
<proteinExistence type="inferred from homology"/>
<comment type="similarity">
    <text evidence="1">Belongs to the LysR transcriptional regulatory family.</text>
</comment>
<dbReference type="Pfam" id="PF00126">
    <property type="entry name" value="HTH_1"/>
    <property type="match status" value="1"/>
</dbReference>
<dbReference type="PANTHER" id="PTHR30346">
    <property type="entry name" value="TRANSCRIPTIONAL DUAL REGULATOR HCAR-RELATED"/>
    <property type="match status" value="1"/>
</dbReference>
<name>A0A0B6F4L8_9CORY</name>
<evidence type="ECO:0000259" key="6">
    <source>
        <dbReference type="PROSITE" id="PS50931"/>
    </source>
</evidence>
<dbReference type="FunFam" id="1.10.10.10:FF:000001">
    <property type="entry name" value="LysR family transcriptional regulator"/>
    <property type="match status" value="1"/>
</dbReference>
<dbReference type="KEGG" id="csx:CSING_09385"/>